<protein>
    <recommendedName>
        <fullName evidence="5">Tyrosinase</fullName>
    </recommendedName>
</protein>
<proteinExistence type="predicted"/>
<evidence type="ECO:0000313" key="3">
    <source>
        <dbReference type="EMBL" id="QEU94293.1"/>
    </source>
</evidence>
<keyword evidence="1" id="KW-0732">Signal</keyword>
<dbReference type="EMBL" id="CP023699">
    <property type="protein sequence ID" value="QEU94293.1"/>
    <property type="molecule type" value="Genomic_DNA"/>
</dbReference>
<evidence type="ECO:0008006" key="5">
    <source>
        <dbReference type="Google" id="ProtNLM"/>
    </source>
</evidence>
<dbReference type="InterPro" id="IPR023199">
    <property type="entry name" value="GriE/MELC1_sf"/>
</dbReference>
<keyword evidence="4" id="KW-1185">Reference proteome</keyword>
<evidence type="ECO:0000313" key="4">
    <source>
        <dbReference type="Proteomes" id="UP000325529"/>
    </source>
</evidence>
<dbReference type="GO" id="GO:0005507">
    <property type="term" value="F:copper ion binding"/>
    <property type="evidence" value="ECO:0007669"/>
    <property type="project" value="InterPro"/>
</dbReference>
<dbReference type="InterPro" id="IPR010928">
    <property type="entry name" value="MelC1"/>
</dbReference>
<dbReference type="Pfam" id="PF06236">
    <property type="entry name" value="MelC1"/>
    <property type="match status" value="1"/>
</dbReference>
<dbReference type="Proteomes" id="UP000325529">
    <property type="component" value="Chromosome"/>
</dbReference>
<dbReference type="RefSeq" id="WP_079043129.1">
    <property type="nucleotide sequence ID" value="NZ_CP023699.1"/>
</dbReference>
<dbReference type="OrthoDB" id="3405860at2"/>
<dbReference type="AlphaFoldDB" id="A0A5J6GGQ1"/>
<gene>
    <name evidence="3" type="ORF">CP970_28345</name>
</gene>
<evidence type="ECO:0000256" key="2">
    <source>
        <dbReference type="ARBA" id="ARBA00023008"/>
    </source>
</evidence>
<organism evidence="3 4">
    <name type="scientific">Streptomyces kanamyceticus</name>
    <dbReference type="NCBI Taxonomy" id="1967"/>
    <lineage>
        <taxon>Bacteria</taxon>
        <taxon>Bacillati</taxon>
        <taxon>Actinomycetota</taxon>
        <taxon>Actinomycetes</taxon>
        <taxon>Kitasatosporales</taxon>
        <taxon>Streptomycetaceae</taxon>
        <taxon>Streptomyces</taxon>
    </lineage>
</organism>
<accession>A0A5J6GGQ1</accession>
<dbReference type="KEGG" id="ska:CP970_28345"/>
<evidence type="ECO:0000256" key="1">
    <source>
        <dbReference type="ARBA" id="ARBA00022729"/>
    </source>
</evidence>
<name>A0A5J6GGQ1_STRKN</name>
<sequence length="172" mass="18102">MAPQSRCEGQAAGRALAVLPVAAPAVPEVLEAPAAPEVPSVPKPPRKSLIDRLTRRHLLGVALSSLLGAAGIFRTAQTQPAPDPAGPSRDPLFDEMYRGRRIVGQPQAGQGSDTAGDLSVTVDGRPLGLMRRADGSYLSMVDHYESYATPLSATRAAVDELGSHQKLSGRHH</sequence>
<dbReference type="Gene3D" id="3.30.1880.10">
    <property type="entry name" value="protein ne1242 domain like"/>
    <property type="match status" value="1"/>
</dbReference>
<dbReference type="GO" id="GO:0042438">
    <property type="term" value="P:melanin biosynthetic process"/>
    <property type="evidence" value="ECO:0007669"/>
    <property type="project" value="InterPro"/>
</dbReference>
<keyword evidence="2" id="KW-0186">Copper</keyword>
<reference evidence="3 4" key="1">
    <citation type="submission" date="2017-09" db="EMBL/GenBank/DDBJ databases">
        <authorList>
            <person name="Lee N."/>
            <person name="Cho B.-K."/>
        </authorList>
    </citation>
    <scope>NUCLEOTIDE SEQUENCE [LARGE SCALE GENOMIC DNA]</scope>
    <source>
        <strain evidence="3 4">ATCC 12853</strain>
    </source>
</reference>